<sequence>MGYQSITIANFEGITADFIMDLTSFTEKMANLSNQMNNANNNDNQQRDREGEHIRVLQGGNNHHVVIAENLSSKEEEPYEENIDVDRFFEVMGVPKNKKVEMVTIRMKSNVILWWYKLVVKRQRQGS</sequence>
<evidence type="ECO:0000313" key="2">
    <source>
        <dbReference type="EMBL" id="KAI5447179.1"/>
    </source>
</evidence>
<protein>
    <submittedName>
        <fullName evidence="2">Uncharacterized protein</fullName>
    </submittedName>
</protein>
<dbReference type="Proteomes" id="UP001058974">
    <property type="component" value="Chromosome 1"/>
</dbReference>
<name>A0A9D5BNR8_PEA</name>
<dbReference type="AlphaFoldDB" id="A0A9D5BNR8"/>
<evidence type="ECO:0000313" key="3">
    <source>
        <dbReference type="Proteomes" id="UP001058974"/>
    </source>
</evidence>
<keyword evidence="1" id="KW-0175">Coiled coil</keyword>
<dbReference type="Gramene" id="Psat01G0487000-T1">
    <property type="protein sequence ID" value="KAI5447179.1"/>
    <property type="gene ID" value="KIW84_014870"/>
</dbReference>
<organism evidence="2 3">
    <name type="scientific">Pisum sativum</name>
    <name type="common">Garden pea</name>
    <name type="synonym">Lathyrus oleraceus</name>
    <dbReference type="NCBI Taxonomy" id="3888"/>
    <lineage>
        <taxon>Eukaryota</taxon>
        <taxon>Viridiplantae</taxon>
        <taxon>Streptophyta</taxon>
        <taxon>Embryophyta</taxon>
        <taxon>Tracheophyta</taxon>
        <taxon>Spermatophyta</taxon>
        <taxon>Magnoliopsida</taxon>
        <taxon>eudicotyledons</taxon>
        <taxon>Gunneridae</taxon>
        <taxon>Pentapetalae</taxon>
        <taxon>rosids</taxon>
        <taxon>fabids</taxon>
        <taxon>Fabales</taxon>
        <taxon>Fabaceae</taxon>
        <taxon>Papilionoideae</taxon>
        <taxon>50 kb inversion clade</taxon>
        <taxon>NPAAA clade</taxon>
        <taxon>Hologalegina</taxon>
        <taxon>IRL clade</taxon>
        <taxon>Fabeae</taxon>
        <taxon>Lathyrus</taxon>
    </lineage>
</organism>
<gene>
    <name evidence="2" type="ORF">KIW84_014870</name>
</gene>
<evidence type="ECO:0000256" key="1">
    <source>
        <dbReference type="SAM" id="Coils"/>
    </source>
</evidence>
<proteinExistence type="predicted"/>
<comment type="caution">
    <text evidence="2">The sequence shown here is derived from an EMBL/GenBank/DDBJ whole genome shotgun (WGS) entry which is preliminary data.</text>
</comment>
<reference evidence="2 3" key="1">
    <citation type="journal article" date="2022" name="Nat. Genet.">
        <title>Improved pea reference genome and pan-genome highlight genomic features and evolutionary characteristics.</title>
        <authorList>
            <person name="Yang T."/>
            <person name="Liu R."/>
            <person name="Luo Y."/>
            <person name="Hu S."/>
            <person name="Wang D."/>
            <person name="Wang C."/>
            <person name="Pandey M.K."/>
            <person name="Ge S."/>
            <person name="Xu Q."/>
            <person name="Li N."/>
            <person name="Li G."/>
            <person name="Huang Y."/>
            <person name="Saxena R.K."/>
            <person name="Ji Y."/>
            <person name="Li M."/>
            <person name="Yan X."/>
            <person name="He Y."/>
            <person name="Liu Y."/>
            <person name="Wang X."/>
            <person name="Xiang C."/>
            <person name="Varshney R.K."/>
            <person name="Ding H."/>
            <person name="Gao S."/>
            <person name="Zong X."/>
        </authorList>
    </citation>
    <scope>NUCLEOTIDE SEQUENCE [LARGE SCALE GENOMIC DNA]</scope>
    <source>
        <strain evidence="2 3">cv. Zhongwan 6</strain>
    </source>
</reference>
<feature type="coiled-coil region" evidence="1">
    <location>
        <begin position="22"/>
        <end position="49"/>
    </location>
</feature>
<keyword evidence="3" id="KW-1185">Reference proteome</keyword>
<dbReference type="EMBL" id="JAMSHJ010000001">
    <property type="protein sequence ID" value="KAI5447179.1"/>
    <property type="molecule type" value="Genomic_DNA"/>
</dbReference>
<accession>A0A9D5BNR8</accession>